<feature type="transmembrane region" description="Helical" evidence="1">
    <location>
        <begin position="128"/>
        <end position="154"/>
    </location>
</feature>
<evidence type="ECO:0000256" key="1">
    <source>
        <dbReference type="SAM" id="Phobius"/>
    </source>
</evidence>
<name>A0A1G4VAI5_9MYCO</name>
<dbReference type="Proteomes" id="UP000199707">
    <property type="component" value="Unassembled WGS sequence"/>
</dbReference>
<dbReference type="AlphaFoldDB" id="A0A1G4VAI5"/>
<accession>A0A1G4VAI5</accession>
<feature type="transmembrane region" description="Helical" evidence="1">
    <location>
        <begin position="207"/>
        <end position="229"/>
    </location>
</feature>
<protein>
    <submittedName>
        <fullName evidence="2">Sap, sulfolipid-1-addressing protein</fullName>
    </submittedName>
</protein>
<feature type="transmembrane region" description="Helical" evidence="1">
    <location>
        <begin position="88"/>
        <end position="108"/>
    </location>
</feature>
<evidence type="ECO:0000313" key="2">
    <source>
        <dbReference type="EMBL" id="SCX03709.1"/>
    </source>
</evidence>
<organism evidence="2 3">
    <name type="scientific">Mycolicibacterium fluoranthenivorans</name>
    <dbReference type="NCBI Taxonomy" id="258505"/>
    <lineage>
        <taxon>Bacteria</taxon>
        <taxon>Bacillati</taxon>
        <taxon>Actinomycetota</taxon>
        <taxon>Actinomycetes</taxon>
        <taxon>Mycobacteriales</taxon>
        <taxon>Mycobacteriaceae</taxon>
        <taxon>Mycolicibacterium</taxon>
    </lineage>
</organism>
<dbReference type="InterPro" id="IPR021315">
    <property type="entry name" value="Gap/Sap"/>
</dbReference>
<reference evidence="3" key="1">
    <citation type="submission" date="2016-10" db="EMBL/GenBank/DDBJ databases">
        <authorList>
            <person name="Varghese N."/>
            <person name="Submissions S."/>
        </authorList>
    </citation>
    <scope>NUCLEOTIDE SEQUENCE [LARGE SCALE GENOMIC DNA]</scope>
    <source>
        <strain evidence="3">UNC267MFSha1.1M11</strain>
    </source>
</reference>
<gene>
    <name evidence="2" type="ORF">SAMN02799620_00630</name>
</gene>
<dbReference type="Pfam" id="PF11139">
    <property type="entry name" value="SfLAP"/>
    <property type="match status" value="1"/>
</dbReference>
<feature type="transmembrane region" description="Helical" evidence="1">
    <location>
        <begin position="166"/>
        <end position="187"/>
    </location>
</feature>
<keyword evidence="1" id="KW-0472">Membrane</keyword>
<sequence length="235" mass="25077">MGRGATITMTVLLLTLTGFALLDSLSVLNIGVVSAVVYGSRLNRQSALPGGVSFIAGVFTVTTVFGLSAVLGLGLLTDLTNFNLTPTLRYWGEFLVGLILIGLAFFPLVAQSTAPGWAMAAMRQRPWLLGFVGAAVGLGQASTAVPYLAGLAMIAAHQPRPPEWPIIVIAYCFIALLPCMLVLALSTSRSKRADRAQRLLVRTLTRYGPIGVRVLFLVAGVALISDAIVHRNQWW</sequence>
<keyword evidence="1" id="KW-0812">Transmembrane</keyword>
<keyword evidence="1" id="KW-1133">Transmembrane helix</keyword>
<dbReference type="STRING" id="1502745.SAMN02799620_00630"/>
<dbReference type="EMBL" id="FMUB01000001">
    <property type="protein sequence ID" value="SCX03709.1"/>
    <property type="molecule type" value="Genomic_DNA"/>
</dbReference>
<proteinExistence type="predicted"/>
<evidence type="ECO:0000313" key="3">
    <source>
        <dbReference type="Proteomes" id="UP000199707"/>
    </source>
</evidence>
<feature type="transmembrane region" description="Helical" evidence="1">
    <location>
        <begin position="51"/>
        <end position="76"/>
    </location>
</feature>